<dbReference type="Proteomes" id="UP000194664">
    <property type="component" value="Unassembled WGS sequence"/>
</dbReference>
<dbReference type="InterPro" id="IPR020004">
    <property type="entry name" value="UDP-GlcNAc_Epase"/>
</dbReference>
<dbReference type="NCBIfam" id="TIGR03568">
    <property type="entry name" value="NeuC_NnaA"/>
    <property type="match status" value="1"/>
</dbReference>
<dbReference type="AlphaFoldDB" id="A0A251X365"/>
<dbReference type="GO" id="GO:0006047">
    <property type="term" value="P:UDP-N-acetylglucosamine metabolic process"/>
    <property type="evidence" value="ECO:0007669"/>
    <property type="project" value="InterPro"/>
</dbReference>
<feature type="domain" description="UDP-N-acetylglucosamine 2-epimerase" evidence="1">
    <location>
        <begin position="7"/>
        <end position="350"/>
    </location>
</feature>
<evidence type="ECO:0000313" key="2">
    <source>
        <dbReference type="EMBL" id="OUD11021.1"/>
    </source>
</evidence>
<evidence type="ECO:0000313" key="3">
    <source>
        <dbReference type="Proteomes" id="UP000194664"/>
    </source>
</evidence>
<name>A0A251X365_9RHOB</name>
<proteinExistence type="predicted"/>
<accession>A0A251X365</accession>
<dbReference type="Gene3D" id="3.40.50.2000">
    <property type="entry name" value="Glycogen Phosphorylase B"/>
    <property type="match status" value="2"/>
</dbReference>
<dbReference type="SUPFAM" id="SSF53756">
    <property type="entry name" value="UDP-Glycosyltransferase/glycogen phosphorylase"/>
    <property type="match status" value="1"/>
</dbReference>
<organism evidence="2 3">
    <name type="scientific">Marivivens niveibacter</name>
    <dbReference type="NCBI Taxonomy" id="1930667"/>
    <lineage>
        <taxon>Bacteria</taxon>
        <taxon>Pseudomonadati</taxon>
        <taxon>Pseudomonadota</taxon>
        <taxon>Alphaproteobacteria</taxon>
        <taxon>Rhodobacterales</taxon>
        <taxon>Paracoccaceae</taxon>
        <taxon>Marivivens group</taxon>
        <taxon>Marivivens</taxon>
    </lineage>
</organism>
<evidence type="ECO:0000259" key="1">
    <source>
        <dbReference type="Pfam" id="PF02350"/>
    </source>
</evidence>
<comment type="caution">
    <text evidence="2">The sequence shown here is derived from an EMBL/GenBank/DDBJ whole genome shotgun (WGS) entry which is preliminary data.</text>
</comment>
<reference evidence="2 3" key="1">
    <citation type="submission" date="2016-12" db="EMBL/GenBank/DDBJ databases">
        <title>The draft genome sequence of HSLHS2.</title>
        <authorList>
            <person name="Hu D."/>
            <person name="Wang L."/>
            <person name="Shao Z."/>
        </authorList>
    </citation>
    <scope>NUCLEOTIDE SEQUENCE [LARGE SCALE GENOMIC DNA]</scope>
    <source>
        <strain evidence="2">MCCC 1A06712</strain>
    </source>
</reference>
<dbReference type="PANTHER" id="PTHR43174:SF3">
    <property type="entry name" value="UDP-N-ACETYLGLUCOSAMINE 2-EPIMERASE"/>
    <property type="match status" value="1"/>
</dbReference>
<sequence>MERTLRALDIEPSFDVSVLAMGQHLDPRYGNTIEDIEASGLAVHRLPALDMPGETGAEMGHVVATAMQQIIDHFSNDAPDIVLLLGDRGEMVAAGMACVFLGIVSAHFHGGDRSGTVDDQFRRVITSLAHYHFPANDAARDRLIAMGEDPLTIRTLGAPGLDGLTTFKAEPDIADTLGIAPDDKVATVVFHPVVQDAHDAANQAQTLIETLSVGFSGKVVVLAPNSDAGSAGIARYFETARQTLADAGSKAQFIWLTHLARDNYLWLIQRSDVLVGNSSSGIIEAATLRTPVVNIGDRQNARDRNDSVFDAAVDKTAIADALKQSLSYDGNFDNQYDHGGCASRIVEVIKSLDLSRNVLKKNFSH</sequence>
<dbReference type="PANTHER" id="PTHR43174">
    <property type="entry name" value="UDP-N-ACETYLGLUCOSAMINE 2-EPIMERASE"/>
    <property type="match status" value="1"/>
</dbReference>
<dbReference type="EMBL" id="MSPP01000001">
    <property type="protein sequence ID" value="OUD11021.1"/>
    <property type="molecule type" value="Genomic_DNA"/>
</dbReference>
<dbReference type="Pfam" id="PF02350">
    <property type="entry name" value="Epimerase_2"/>
    <property type="match status" value="1"/>
</dbReference>
<dbReference type="InterPro" id="IPR029767">
    <property type="entry name" value="WecB-like"/>
</dbReference>
<dbReference type="InterPro" id="IPR003331">
    <property type="entry name" value="UDP_GlcNAc_Epimerase_2_dom"/>
</dbReference>
<keyword evidence="3" id="KW-1185">Reference proteome</keyword>
<dbReference type="GO" id="GO:0004553">
    <property type="term" value="F:hydrolase activity, hydrolyzing O-glycosyl compounds"/>
    <property type="evidence" value="ECO:0007669"/>
    <property type="project" value="InterPro"/>
</dbReference>
<protein>
    <submittedName>
        <fullName evidence="2">UDP-N-acetylglucosamine 2-epimerase (Hydrolyzing)</fullName>
    </submittedName>
</protein>
<gene>
    <name evidence="2" type="ORF">BVC71_02905</name>
</gene>